<evidence type="ECO:0000256" key="1">
    <source>
        <dbReference type="SAM" id="Phobius"/>
    </source>
</evidence>
<sequence length="184" mass="20865">MKLKEKLKKTRRRSLLSYLVIFLVVVYFLMTIVKGLYLWVGGSNASIALSIHYAMSWVINSTWIFPISSLWQSIPAVPFEGGRVLEFYKVIVPPMVVIGICALFISDHMMLRDKLYELKSEIEKEINLREMRKEAGLETVAENATVDVVISNATNNDPSWHETWWGLIFIGVAVALIVAAFGVK</sequence>
<protein>
    <submittedName>
        <fullName evidence="2">Uncharacterized protein</fullName>
    </submittedName>
</protein>
<keyword evidence="3" id="KW-1185">Reference proteome</keyword>
<comment type="caution">
    <text evidence="2">The sequence shown here is derived from an EMBL/GenBank/DDBJ whole genome shotgun (WGS) entry which is preliminary data.</text>
</comment>
<name>A0ABU1GIM5_9GAMM</name>
<feature type="transmembrane region" description="Helical" evidence="1">
    <location>
        <begin position="87"/>
        <end position="106"/>
    </location>
</feature>
<feature type="transmembrane region" description="Helical" evidence="1">
    <location>
        <begin position="15"/>
        <end position="39"/>
    </location>
</feature>
<dbReference type="RefSeq" id="WP_309635758.1">
    <property type="nucleotide sequence ID" value="NZ_JARWAL010000002.1"/>
</dbReference>
<keyword evidence="1" id="KW-0812">Transmembrane</keyword>
<organism evidence="2 3">
    <name type="scientific">Halomonas mongoliensis</name>
    <dbReference type="NCBI Taxonomy" id="321265"/>
    <lineage>
        <taxon>Bacteria</taxon>
        <taxon>Pseudomonadati</taxon>
        <taxon>Pseudomonadota</taxon>
        <taxon>Gammaproteobacteria</taxon>
        <taxon>Oceanospirillales</taxon>
        <taxon>Halomonadaceae</taxon>
        <taxon>Halomonas</taxon>
    </lineage>
</organism>
<gene>
    <name evidence="2" type="ORF">QC820_03325</name>
</gene>
<dbReference type="Proteomes" id="UP001252270">
    <property type="component" value="Unassembled WGS sequence"/>
</dbReference>
<keyword evidence="1" id="KW-1133">Transmembrane helix</keyword>
<feature type="transmembrane region" description="Helical" evidence="1">
    <location>
        <begin position="164"/>
        <end position="183"/>
    </location>
</feature>
<dbReference type="EMBL" id="JARWAL010000002">
    <property type="protein sequence ID" value="MDR5891833.1"/>
    <property type="molecule type" value="Genomic_DNA"/>
</dbReference>
<feature type="transmembrane region" description="Helical" evidence="1">
    <location>
        <begin position="45"/>
        <end position="66"/>
    </location>
</feature>
<proteinExistence type="predicted"/>
<evidence type="ECO:0000313" key="2">
    <source>
        <dbReference type="EMBL" id="MDR5891833.1"/>
    </source>
</evidence>
<accession>A0ABU1GIM5</accession>
<keyword evidence="1" id="KW-0472">Membrane</keyword>
<evidence type="ECO:0000313" key="3">
    <source>
        <dbReference type="Proteomes" id="UP001252270"/>
    </source>
</evidence>
<reference evidence="2 3" key="1">
    <citation type="submission" date="2023-04" db="EMBL/GenBank/DDBJ databases">
        <title>A long-awaited taxogenomic arrangement of the family Halomonadaceae.</title>
        <authorList>
            <person name="De La Haba R."/>
            <person name="Chuvochina M."/>
            <person name="Wittouck S."/>
            <person name="Arahal D.R."/>
            <person name="Sanchez-Porro C."/>
            <person name="Hugenholtz P."/>
            <person name="Ventosa A."/>
        </authorList>
    </citation>
    <scope>NUCLEOTIDE SEQUENCE [LARGE SCALE GENOMIC DNA]</scope>
    <source>
        <strain evidence="2 3">DSM 17332</strain>
    </source>
</reference>